<keyword evidence="3" id="KW-1185">Reference proteome</keyword>
<organism evidence="2 3">
    <name type="scientific">Aspergillus bertholletiae</name>
    <dbReference type="NCBI Taxonomy" id="1226010"/>
    <lineage>
        <taxon>Eukaryota</taxon>
        <taxon>Fungi</taxon>
        <taxon>Dikarya</taxon>
        <taxon>Ascomycota</taxon>
        <taxon>Pezizomycotina</taxon>
        <taxon>Eurotiomycetes</taxon>
        <taxon>Eurotiomycetidae</taxon>
        <taxon>Eurotiales</taxon>
        <taxon>Aspergillaceae</taxon>
        <taxon>Aspergillus</taxon>
        <taxon>Aspergillus subgen. Circumdati</taxon>
    </lineage>
</organism>
<dbReference type="PANTHER" id="PTHR24148:SF64">
    <property type="entry name" value="HETEROKARYON INCOMPATIBILITY DOMAIN-CONTAINING PROTEIN"/>
    <property type="match status" value="1"/>
</dbReference>
<evidence type="ECO:0000259" key="1">
    <source>
        <dbReference type="Pfam" id="PF06985"/>
    </source>
</evidence>
<dbReference type="InterPro" id="IPR010730">
    <property type="entry name" value="HET"/>
</dbReference>
<dbReference type="EMBL" id="ML736241">
    <property type="protein sequence ID" value="KAE8376380.1"/>
    <property type="molecule type" value="Genomic_DNA"/>
</dbReference>
<dbReference type="Pfam" id="PF06985">
    <property type="entry name" value="HET"/>
    <property type="match status" value="1"/>
</dbReference>
<feature type="domain" description="Heterokaryon incompatibility" evidence="1">
    <location>
        <begin position="3"/>
        <end position="114"/>
    </location>
</feature>
<proteinExistence type="predicted"/>
<reference evidence="2 3" key="1">
    <citation type="submission" date="2019-04" db="EMBL/GenBank/DDBJ databases">
        <title>Friends and foes A comparative genomics studyof 23 Aspergillus species from section Flavi.</title>
        <authorList>
            <consortium name="DOE Joint Genome Institute"/>
            <person name="Kjaerbolling I."/>
            <person name="Vesth T."/>
            <person name="Frisvad J.C."/>
            <person name="Nybo J.L."/>
            <person name="Theobald S."/>
            <person name="Kildgaard S."/>
            <person name="Isbrandt T."/>
            <person name="Kuo A."/>
            <person name="Sato A."/>
            <person name="Lyhne E.K."/>
            <person name="Kogle M.E."/>
            <person name="Wiebenga A."/>
            <person name="Kun R.S."/>
            <person name="Lubbers R.J."/>
            <person name="Makela M.R."/>
            <person name="Barry K."/>
            <person name="Chovatia M."/>
            <person name="Clum A."/>
            <person name="Daum C."/>
            <person name="Haridas S."/>
            <person name="He G."/>
            <person name="LaButti K."/>
            <person name="Lipzen A."/>
            <person name="Mondo S."/>
            <person name="Riley R."/>
            <person name="Salamov A."/>
            <person name="Simmons B.A."/>
            <person name="Magnuson J.K."/>
            <person name="Henrissat B."/>
            <person name="Mortensen U.H."/>
            <person name="Larsen T.O."/>
            <person name="Devries R.P."/>
            <person name="Grigoriev I.V."/>
            <person name="Machida M."/>
            <person name="Baker S.E."/>
            <person name="Andersen M.R."/>
        </authorList>
    </citation>
    <scope>NUCLEOTIDE SEQUENCE [LARGE SCALE GENOMIC DNA]</scope>
    <source>
        <strain evidence="2 3">IBT 29228</strain>
    </source>
</reference>
<accession>A0A5N7B5C8</accession>
<gene>
    <name evidence="2" type="ORF">BDV26DRAFT_294128</name>
</gene>
<evidence type="ECO:0000313" key="3">
    <source>
        <dbReference type="Proteomes" id="UP000326198"/>
    </source>
</evidence>
<sequence length="177" mass="20027">MFFWVDAICINQEDIVEKNSQVLQMSSIYRCADQVLSWLGVEAYDSDYAIEMITDVSGKIAAALDKGDPLSWMVPSQTELWQANYHYKVANRFWSSAVWLLRRPYWSRAWIIQEIVLAREVTMLCGIKPIRFQDLVTISTWILGLLAATAPPFCRQQGLGLSGNAIGLGTSRMATSR</sequence>
<protein>
    <submittedName>
        <fullName evidence="2">Heterokaryon incompatibility protein-domain-containing protein</fullName>
    </submittedName>
</protein>
<dbReference type="Proteomes" id="UP000326198">
    <property type="component" value="Unassembled WGS sequence"/>
</dbReference>
<dbReference type="OrthoDB" id="4850726at2759"/>
<name>A0A5N7B5C8_9EURO</name>
<dbReference type="AlphaFoldDB" id="A0A5N7B5C8"/>
<dbReference type="PANTHER" id="PTHR24148">
    <property type="entry name" value="ANKYRIN REPEAT DOMAIN-CONTAINING PROTEIN 39 HOMOLOG-RELATED"/>
    <property type="match status" value="1"/>
</dbReference>
<dbReference type="InterPro" id="IPR052895">
    <property type="entry name" value="HetReg/Transcr_Mod"/>
</dbReference>
<evidence type="ECO:0000313" key="2">
    <source>
        <dbReference type="EMBL" id="KAE8376380.1"/>
    </source>
</evidence>